<sequence length="102" mass="11073">MPRKRSPVGIAVGKLILVVQKECEVAAELDAAVARKVMDRARTLLQAAQTASVLELLDGRSVAEYLDPVWVEMHPSVGPGIAALVAAVSEHEARYPRADEQW</sequence>
<reference evidence="2" key="1">
    <citation type="journal article" date="2019" name="Int. J. Syst. Evol. Microbiol.">
        <title>The Global Catalogue of Microorganisms (GCM) 10K type strain sequencing project: providing services to taxonomists for standard genome sequencing and annotation.</title>
        <authorList>
            <consortium name="The Broad Institute Genomics Platform"/>
            <consortium name="The Broad Institute Genome Sequencing Center for Infectious Disease"/>
            <person name="Wu L."/>
            <person name="Ma J."/>
        </authorList>
    </citation>
    <scope>NUCLEOTIDE SEQUENCE [LARGE SCALE GENOMIC DNA]</scope>
    <source>
        <strain evidence="2">CGMCC 1.10759</strain>
    </source>
</reference>
<proteinExistence type="predicted"/>
<dbReference type="RefSeq" id="WP_380598730.1">
    <property type="nucleotide sequence ID" value="NZ_JBHSDU010000003.1"/>
</dbReference>
<comment type="caution">
    <text evidence="1">The sequence shown here is derived from an EMBL/GenBank/DDBJ whole genome shotgun (WGS) entry which is preliminary data.</text>
</comment>
<gene>
    <name evidence="1" type="ORF">ACFPN2_17375</name>
</gene>
<organism evidence="1 2">
    <name type="scientific">Steroidobacter flavus</name>
    <dbReference type="NCBI Taxonomy" id="1842136"/>
    <lineage>
        <taxon>Bacteria</taxon>
        <taxon>Pseudomonadati</taxon>
        <taxon>Pseudomonadota</taxon>
        <taxon>Gammaproteobacteria</taxon>
        <taxon>Steroidobacterales</taxon>
        <taxon>Steroidobacteraceae</taxon>
        <taxon>Steroidobacter</taxon>
    </lineage>
</organism>
<name>A0ABV8SU28_9GAMM</name>
<evidence type="ECO:0000313" key="2">
    <source>
        <dbReference type="Proteomes" id="UP001595904"/>
    </source>
</evidence>
<keyword evidence="2" id="KW-1185">Reference proteome</keyword>
<dbReference type="EMBL" id="JBHSDU010000003">
    <property type="protein sequence ID" value="MFC4310870.1"/>
    <property type="molecule type" value="Genomic_DNA"/>
</dbReference>
<accession>A0ABV8SU28</accession>
<evidence type="ECO:0000313" key="1">
    <source>
        <dbReference type="EMBL" id="MFC4310870.1"/>
    </source>
</evidence>
<protein>
    <submittedName>
        <fullName evidence="1">Uncharacterized protein</fullName>
    </submittedName>
</protein>
<dbReference type="Proteomes" id="UP001595904">
    <property type="component" value="Unassembled WGS sequence"/>
</dbReference>